<dbReference type="AlphaFoldDB" id="A0A1G6BVR4"/>
<feature type="domain" description="Fic/DOC N-terminal" evidence="2">
    <location>
        <begin position="31"/>
        <end position="75"/>
    </location>
</feature>
<keyword evidence="4" id="KW-1185">Reference proteome</keyword>
<proteinExistence type="predicted"/>
<evidence type="ECO:0000256" key="1">
    <source>
        <dbReference type="SAM" id="MobiDB-lite"/>
    </source>
</evidence>
<dbReference type="RefSeq" id="WP_341844735.1">
    <property type="nucleotide sequence ID" value="NZ_FMXO01000006.1"/>
</dbReference>
<name>A0A1G6BVR4_9BACT</name>
<dbReference type="InterPro" id="IPR025758">
    <property type="entry name" value="Fic/DOC_N"/>
</dbReference>
<organism evidence="3 4">
    <name type="scientific">Desulfonatronum thiosulfatophilum</name>
    <dbReference type="NCBI Taxonomy" id="617002"/>
    <lineage>
        <taxon>Bacteria</taxon>
        <taxon>Pseudomonadati</taxon>
        <taxon>Thermodesulfobacteriota</taxon>
        <taxon>Desulfovibrionia</taxon>
        <taxon>Desulfovibrionales</taxon>
        <taxon>Desulfonatronaceae</taxon>
        <taxon>Desulfonatronum</taxon>
    </lineage>
</organism>
<dbReference type="STRING" id="617002.SAMN05660653_01158"/>
<accession>A0A1G6BVR4</accession>
<dbReference type="EMBL" id="FMXO01000006">
    <property type="protein sequence ID" value="SDB24741.1"/>
    <property type="molecule type" value="Genomic_DNA"/>
</dbReference>
<evidence type="ECO:0000313" key="4">
    <source>
        <dbReference type="Proteomes" id="UP000198771"/>
    </source>
</evidence>
<gene>
    <name evidence="3" type="ORF">SAMN05660653_01158</name>
</gene>
<feature type="compositionally biased region" description="Polar residues" evidence="1">
    <location>
        <begin position="49"/>
        <end position="61"/>
    </location>
</feature>
<sequence>MTRGRIIDFTREYFSSRLVPARRWSKILTIPSQTDNSSSAFQMHVLKETQTSSKIKGTQAGTDEALMEEEQIRPGKRG</sequence>
<protein>
    <recommendedName>
        <fullName evidence="2">Fic/DOC N-terminal domain-containing protein</fullName>
    </recommendedName>
</protein>
<dbReference type="Proteomes" id="UP000198771">
    <property type="component" value="Unassembled WGS sequence"/>
</dbReference>
<evidence type="ECO:0000259" key="2">
    <source>
        <dbReference type="Pfam" id="PF13784"/>
    </source>
</evidence>
<dbReference type="Pfam" id="PF13784">
    <property type="entry name" value="Fic_N"/>
    <property type="match status" value="1"/>
</dbReference>
<reference evidence="3 4" key="1">
    <citation type="submission" date="2016-10" db="EMBL/GenBank/DDBJ databases">
        <authorList>
            <person name="de Groot N.N."/>
        </authorList>
    </citation>
    <scope>NUCLEOTIDE SEQUENCE [LARGE SCALE GENOMIC DNA]</scope>
    <source>
        <strain evidence="3 4">ASO4-2</strain>
    </source>
</reference>
<feature type="region of interest" description="Disordered" evidence="1">
    <location>
        <begin position="49"/>
        <end position="78"/>
    </location>
</feature>
<evidence type="ECO:0000313" key="3">
    <source>
        <dbReference type="EMBL" id="SDB24741.1"/>
    </source>
</evidence>